<sequence length="93" mass="10730">MKCVIVSAVSIYQNLVSNRYRCEGRCETFYAKCVTHPNSRCRNQRIRKCSHHHVSFGFLRVIDDSGDTPTLFLLRLLQATEKCEDDVSKLHLA</sequence>
<comment type="caution">
    <text evidence="1">The sequence shown here is derived from an EMBL/GenBank/DDBJ whole genome shotgun (WGS) entry which is preliminary data.</text>
</comment>
<organism evidence="1 2">
    <name type="scientific">Araneus ventricosus</name>
    <name type="common">Orbweaver spider</name>
    <name type="synonym">Epeira ventricosa</name>
    <dbReference type="NCBI Taxonomy" id="182803"/>
    <lineage>
        <taxon>Eukaryota</taxon>
        <taxon>Metazoa</taxon>
        <taxon>Ecdysozoa</taxon>
        <taxon>Arthropoda</taxon>
        <taxon>Chelicerata</taxon>
        <taxon>Arachnida</taxon>
        <taxon>Araneae</taxon>
        <taxon>Araneomorphae</taxon>
        <taxon>Entelegynae</taxon>
        <taxon>Araneoidea</taxon>
        <taxon>Araneidae</taxon>
        <taxon>Araneus</taxon>
    </lineage>
</organism>
<dbReference type="Proteomes" id="UP000499080">
    <property type="component" value="Unassembled WGS sequence"/>
</dbReference>
<dbReference type="AlphaFoldDB" id="A0A4Y2D4S2"/>
<name>A0A4Y2D4S2_ARAVE</name>
<keyword evidence="2" id="KW-1185">Reference proteome</keyword>
<reference evidence="1 2" key="1">
    <citation type="journal article" date="2019" name="Sci. Rep.">
        <title>Orb-weaving spider Araneus ventricosus genome elucidates the spidroin gene catalogue.</title>
        <authorList>
            <person name="Kono N."/>
            <person name="Nakamura H."/>
            <person name="Ohtoshi R."/>
            <person name="Moran D.A.P."/>
            <person name="Shinohara A."/>
            <person name="Yoshida Y."/>
            <person name="Fujiwara M."/>
            <person name="Mori M."/>
            <person name="Tomita M."/>
            <person name="Arakawa K."/>
        </authorList>
    </citation>
    <scope>NUCLEOTIDE SEQUENCE [LARGE SCALE GENOMIC DNA]</scope>
</reference>
<dbReference type="EMBL" id="BGPR01000303">
    <property type="protein sequence ID" value="GBM11740.1"/>
    <property type="molecule type" value="Genomic_DNA"/>
</dbReference>
<evidence type="ECO:0000313" key="1">
    <source>
        <dbReference type="EMBL" id="GBM11740.1"/>
    </source>
</evidence>
<protein>
    <submittedName>
        <fullName evidence="1">Uncharacterized protein</fullName>
    </submittedName>
</protein>
<evidence type="ECO:0000313" key="2">
    <source>
        <dbReference type="Proteomes" id="UP000499080"/>
    </source>
</evidence>
<accession>A0A4Y2D4S2</accession>
<proteinExistence type="predicted"/>
<gene>
    <name evidence="1" type="ORF">AVEN_75682_1</name>
</gene>